<name>A0A1Y2HRZ3_9FUNG</name>
<reference evidence="1 2" key="1">
    <citation type="submission" date="2016-07" db="EMBL/GenBank/DDBJ databases">
        <title>Pervasive Adenine N6-methylation of Active Genes in Fungi.</title>
        <authorList>
            <consortium name="DOE Joint Genome Institute"/>
            <person name="Mondo S.J."/>
            <person name="Dannebaum R.O."/>
            <person name="Kuo R.C."/>
            <person name="Labutti K."/>
            <person name="Haridas S."/>
            <person name="Kuo A."/>
            <person name="Salamov A."/>
            <person name="Ahrendt S.R."/>
            <person name="Lipzen A."/>
            <person name="Sullivan W."/>
            <person name="Andreopoulos W.B."/>
            <person name="Clum A."/>
            <person name="Lindquist E."/>
            <person name="Daum C."/>
            <person name="Ramamoorthy G.K."/>
            <person name="Gryganskyi A."/>
            <person name="Culley D."/>
            <person name="Magnuson J.K."/>
            <person name="James T.Y."/>
            <person name="O'Malley M.A."/>
            <person name="Stajich J.E."/>
            <person name="Spatafora J.W."/>
            <person name="Visel A."/>
            <person name="Grigoriev I.V."/>
        </authorList>
    </citation>
    <scope>NUCLEOTIDE SEQUENCE [LARGE SCALE GENOMIC DNA]</scope>
    <source>
        <strain evidence="1 2">PL171</strain>
    </source>
</reference>
<gene>
    <name evidence="1" type="ORF">BCR44DRAFT_1044306</name>
</gene>
<sequence length="153" mass="17284">MSVNPTPFNSNDSMDVDVTRVQTSLPSSSMPSPAHEVMDLSSDSDIARSDCFTTDIKAWMKDNGFDDADNAAVLFYYPHSKLGVIIRVCDAMRLQDKQLFNDQLIVWYLQVLLLEKFHNQAGNIHLSDTDFYAKLTNSLKLEKEARSSLTARM</sequence>
<dbReference type="InterPro" id="IPR038765">
    <property type="entry name" value="Papain-like_cys_pep_sf"/>
</dbReference>
<dbReference type="Gene3D" id="3.40.395.10">
    <property type="entry name" value="Adenoviral Proteinase, Chain A"/>
    <property type="match status" value="1"/>
</dbReference>
<dbReference type="SUPFAM" id="SSF54001">
    <property type="entry name" value="Cysteine proteinases"/>
    <property type="match status" value="1"/>
</dbReference>
<proteinExistence type="predicted"/>
<evidence type="ECO:0000313" key="1">
    <source>
        <dbReference type="EMBL" id="ORZ37355.1"/>
    </source>
</evidence>
<evidence type="ECO:0000313" key="2">
    <source>
        <dbReference type="Proteomes" id="UP000193411"/>
    </source>
</evidence>
<comment type="caution">
    <text evidence="1">The sequence shown here is derived from an EMBL/GenBank/DDBJ whole genome shotgun (WGS) entry which is preliminary data.</text>
</comment>
<protein>
    <submittedName>
        <fullName evidence="1">Uncharacterized protein</fullName>
    </submittedName>
</protein>
<accession>A0A1Y2HRZ3</accession>
<keyword evidence="2" id="KW-1185">Reference proteome</keyword>
<dbReference type="EMBL" id="MCFL01000013">
    <property type="protein sequence ID" value="ORZ37355.1"/>
    <property type="molecule type" value="Genomic_DNA"/>
</dbReference>
<dbReference type="AlphaFoldDB" id="A0A1Y2HRZ3"/>
<dbReference type="Proteomes" id="UP000193411">
    <property type="component" value="Unassembled WGS sequence"/>
</dbReference>
<organism evidence="1 2">
    <name type="scientific">Catenaria anguillulae PL171</name>
    <dbReference type="NCBI Taxonomy" id="765915"/>
    <lineage>
        <taxon>Eukaryota</taxon>
        <taxon>Fungi</taxon>
        <taxon>Fungi incertae sedis</taxon>
        <taxon>Blastocladiomycota</taxon>
        <taxon>Blastocladiomycetes</taxon>
        <taxon>Blastocladiales</taxon>
        <taxon>Catenariaceae</taxon>
        <taxon>Catenaria</taxon>
    </lineage>
</organism>